<evidence type="ECO:0000313" key="4">
    <source>
        <dbReference type="Proteomes" id="UP000237983"/>
    </source>
</evidence>
<dbReference type="EMBL" id="PVTL01000003">
    <property type="protein sequence ID" value="PRY68920.1"/>
    <property type="molecule type" value="Genomic_DNA"/>
</dbReference>
<dbReference type="PROSITE" id="PS51257">
    <property type="entry name" value="PROKAR_LIPOPROTEIN"/>
    <property type="match status" value="1"/>
</dbReference>
<dbReference type="AlphaFoldDB" id="A0A2T0VFD5"/>
<accession>A0A2T0VFD5</accession>
<feature type="region of interest" description="Disordered" evidence="1">
    <location>
        <begin position="26"/>
        <end position="59"/>
    </location>
</feature>
<organism evidence="3 4">
    <name type="scientific">Glaciihabitans tibetensis</name>
    <dbReference type="NCBI Taxonomy" id="1266600"/>
    <lineage>
        <taxon>Bacteria</taxon>
        <taxon>Bacillati</taxon>
        <taxon>Actinomycetota</taxon>
        <taxon>Actinomycetes</taxon>
        <taxon>Micrococcales</taxon>
        <taxon>Microbacteriaceae</taxon>
        <taxon>Glaciihabitans</taxon>
    </lineage>
</organism>
<evidence type="ECO:0008006" key="5">
    <source>
        <dbReference type="Google" id="ProtNLM"/>
    </source>
</evidence>
<evidence type="ECO:0000256" key="1">
    <source>
        <dbReference type="SAM" id="MobiDB-lite"/>
    </source>
</evidence>
<keyword evidence="2" id="KW-0732">Signal</keyword>
<keyword evidence="4" id="KW-1185">Reference proteome</keyword>
<dbReference type="OrthoDB" id="5118180at2"/>
<sequence>MSIRRSWLAPLALTLSLLSLTACASAADSPQSDSPPTRTPTAQETTSPAPDEPEPIDPVGVRQAFDGRCDTILTDDEVGRLVGTAVEESKSVGAPTPFTESPRGIGGLACRWWPADEELSGSLVLTALPAHSIAADAEAQAIMADGFSQLNECGAEVWESSCYFNLLTDGYWFHGAMLFSPEVSAETAEANINTTLSRISAVTAEAGDAAALVSPAARAGAWVKPIGCAGLVQAVDAAALLGIADLQPIDGGTGEGGEAPIGYVAARAAAHQSGCAWIVPAGANTSSPLVTVDALPGGSWIQDEIAALPGAQELSGVGIERAILVTDPEQDASRAVTLHVFDGANWLSVRGADTIIDASVLPFAAAVIEAVNAAG</sequence>
<proteinExistence type="predicted"/>
<protein>
    <recommendedName>
        <fullName evidence="5">DUF3558 domain-containing protein</fullName>
    </recommendedName>
</protein>
<evidence type="ECO:0000313" key="3">
    <source>
        <dbReference type="EMBL" id="PRY68920.1"/>
    </source>
</evidence>
<feature type="chain" id="PRO_5015500585" description="DUF3558 domain-containing protein" evidence="2">
    <location>
        <begin position="27"/>
        <end position="375"/>
    </location>
</feature>
<dbReference type="RefSeq" id="WP_106211080.1">
    <property type="nucleotide sequence ID" value="NZ_PVTL01000003.1"/>
</dbReference>
<feature type="signal peptide" evidence="2">
    <location>
        <begin position="1"/>
        <end position="26"/>
    </location>
</feature>
<dbReference type="Proteomes" id="UP000237983">
    <property type="component" value="Unassembled WGS sequence"/>
</dbReference>
<reference evidence="3 4" key="1">
    <citation type="submission" date="2018-03" db="EMBL/GenBank/DDBJ databases">
        <title>Genomic Encyclopedia of Type Strains, Phase III (KMG-III): the genomes of soil and plant-associated and newly described type strains.</title>
        <authorList>
            <person name="Whitman W."/>
        </authorList>
    </citation>
    <scope>NUCLEOTIDE SEQUENCE [LARGE SCALE GENOMIC DNA]</scope>
    <source>
        <strain evidence="3 4">CGMCC 1.12484</strain>
    </source>
</reference>
<feature type="compositionally biased region" description="Low complexity" evidence="1">
    <location>
        <begin position="26"/>
        <end position="36"/>
    </location>
</feature>
<gene>
    <name evidence="3" type="ORF">B0I08_103125</name>
</gene>
<comment type="caution">
    <text evidence="3">The sequence shown here is derived from an EMBL/GenBank/DDBJ whole genome shotgun (WGS) entry which is preliminary data.</text>
</comment>
<feature type="compositionally biased region" description="Polar residues" evidence="1">
    <location>
        <begin position="39"/>
        <end position="48"/>
    </location>
</feature>
<name>A0A2T0VFD5_9MICO</name>
<evidence type="ECO:0000256" key="2">
    <source>
        <dbReference type="SAM" id="SignalP"/>
    </source>
</evidence>